<reference evidence="1 2" key="1">
    <citation type="submission" date="2020-09" db="EMBL/GenBank/DDBJ databases">
        <title>De no assembly of potato wild relative species, Solanum commersonii.</title>
        <authorList>
            <person name="Cho K."/>
        </authorList>
    </citation>
    <scope>NUCLEOTIDE SEQUENCE [LARGE SCALE GENOMIC DNA]</scope>
    <source>
        <strain evidence="1">LZ3.2</strain>
        <tissue evidence="1">Leaf</tissue>
    </source>
</reference>
<gene>
    <name evidence="1" type="ORF">H5410_024255</name>
</gene>
<evidence type="ECO:0000313" key="1">
    <source>
        <dbReference type="EMBL" id="KAG5612974.1"/>
    </source>
</evidence>
<accession>A0A9J5ZLJ1</accession>
<dbReference type="AlphaFoldDB" id="A0A9J5ZLJ1"/>
<comment type="caution">
    <text evidence="1">The sequence shown here is derived from an EMBL/GenBank/DDBJ whole genome shotgun (WGS) entry which is preliminary data.</text>
</comment>
<organism evidence="1 2">
    <name type="scientific">Solanum commersonii</name>
    <name type="common">Commerson's wild potato</name>
    <name type="synonym">Commerson's nightshade</name>
    <dbReference type="NCBI Taxonomy" id="4109"/>
    <lineage>
        <taxon>Eukaryota</taxon>
        <taxon>Viridiplantae</taxon>
        <taxon>Streptophyta</taxon>
        <taxon>Embryophyta</taxon>
        <taxon>Tracheophyta</taxon>
        <taxon>Spermatophyta</taxon>
        <taxon>Magnoliopsida</taxon>
        <taxon>eudicotyledons</taxon>
        <taxon>Gunneridae</taxon>
        <taxon>Pentapetalae</taxon>
        <taxon>asterids</taxon>
        <taxon>lamiids</taxon>
        <taxon>Solanales</taxon>
        <taxon>Solanaceae</taxon>
        <taxon>Solanoideae</taxon>
        <taxon>Solaneae</taxon>
        <taxon>Solanum</taxon>
    </lineage>
</organism>
<proteinExistence type="predicted"/>
<evidence type="ECO:0000313" key="2">
    <source>
        <dbReference type="Proteomes" id="UP000824120"/>
    </source>
</evidence>
<name>A0A9J5ZLJ1_SOLCO</name>
<dbReference type="Proteomes" id="UP000824120">
    <property type="component" value="Chromosome 4"/>
</dbReference>
<protein>
    <submittedName>
        <fullName evidence="1">Uncharacterized protein</fullName>
    </submittedName>
</protein>
<sequence>MNRGSNNLGANEELSGIVPLLPKEKKASVLLPLLATPILGDKEGYLKARTGEFRISKTGRLDATDTCGQGGIVQAAENDLRDATQLNYDYRNPFVEQMPLAYFVILEPRVYQKQLLYLHNVWRLGKFCLHSILPYGLHQICCCCLVLLTVIQKLLILQLEVKHEYGQICISSNRTSGLYLLTV</sequence>
<keyword evidence="2" id="KW-1185">Reference proteome</keyword>
<dbReference type="EMBL" id="JACXVP010000004">
    <property type="protein sequence ID" value="KAG5612974.1"/>
    <property type="molecule type" value="Genomic_DNA"/>
</dbReference>